<dbReference type="SUPFAM" id="SSF161098">
    <property type="entry name" value="MetI-like"/>
    <property type="match status" value="1"/>
</dbReference>
<evidence type="ECO:0000256" key="6">
    <source>
        <dbReference type="ARBA" id="ARBA00022989"/>
    </source>
</evidence>
<feature type="transmembrane region" description="Helical" evidence="8">
    <location>
        <begin position="107"/>
        <end position="124"/>
    </location>
</feature>
<dbReference type="GO" id="GO:0006865">
    <property type="term" value="P:amino acid transport"/>
    <property type="evidence" value="ECO:0007669"/>
    <property type="project" value="TreeGrafter"/>
</dbReference>
<evidence type="ECO:0000313" key="11">
    <source>
        <dbReference type="Proteomes" id="UP000500755"/>
    </source>
</evidence>
<dbReference type="AlphaFoldDB" id="A0A858ZRW7"/>
<evidence type="ECO:0000259" key="9">
    <source>
        <dbReference type="PROSITE" id="PS50928"/>
    </source>
</evidence>
<evidence type="ECO:0000256" key="8">
    <source>
        <dbReference type="RuleBase" id="RU363032"/>
    </source>
</evidence>
<proteinExistence type="inferred from homology"/>
<dbReference type="PANTHER" id="PTHR30614:SF42">
    <property type="entry name" value="GLUTAMATE_ASPARTATE IMPORT PERMEASE PROTEIN GLTJ"/>
    <property type="match status" value="1"/>
</dbReference>
<keyword evidence="6 8" id="KW-1133">Transmembrane helix</keyword>
<keyword evidence="7 8" id="KW-0472">Membrane</keyword>
<dbReference type="PROSITE" id="PS50928">
    <property type="entry name" value="ABC_TM1"/>
    <property type="match status" value="1"/>
</dbReference>
<dbReference type="RefSeq" id="WP_168727822.1">
    <property type="nucleotide sequence ID" value="NZ_CP051298.1"/>
</dbReference>
<protein>
    <submittedName>
        <fullName evidence="10">Amino acid ABC transporter permease</fullName>
    </submittedName>
</protein>
<dbReference type="Pfam" id="PF00528">
    <property type="entry name" value="BPD_transp_1"/>
    <property type="match status" value="1"/>
</dbReference>
<dbReference type="GO" id="GO:0022857">
    <property type="term" value="F:transmembrane transporter activity"/>
    <property type="evidence" value="ECO:0007669"/>
    <property type="project" value="InterPro"/>
</dbReference>
<sequence length="243" mass="26671">MNYSWNWMVLLEPSPTGEGSYLWLLVTGLKWTVATALSAWAVAVIFGTIVGIARTWPLKLAQTASKVYVTVFRNLPLIVQLFIWYFLFPELLPKELAAQVKQLEYGPFYTAVWAIGLSMSARVAEQVRSGIQAIAVGQVGAGLALGFTTGQLYRYVLLPQSFRYIVPTLTTDFTTTVKATSVALTIGLAELTAQANAVQEYSFQVFEAFTAATILYVGVNGVVAVLMRWLEKVLEVPGMSIGK</sequence>
<dbReference type="InterPro" id="IPR010065">
    <property type="entry name" value="AA_ABC_transptr_permease_3TM"/>
</dbReference>
<organism evidence="10 11">
    <name type="scientific">Alicycliphilus denitrificans</name>
    <dbReference type="NCBI Taxonomy" id="179636"/>
    <lineage>
        <taxon>Bacteria</taxon>
        <taxon>Pseudomonadati</taxon>
        <taxon>Pseudomonadota</taxon>
        <taxon>Betaproteobacteria</taxon>
        <taxon>Burkholderiales</taxon>
        <taxon>Comamonadaceae</taxon>
        <taxon>Alicycliphilus</taxon>
    </lineage>
</organism>
<dbReference type="Gene3D" id="1.10.3720.10">
    <property type="entry name" value="MetI-like"/>
    <property type="match status" value="1"/>
</dbReference>
<dbReference type="InterPro" id="IPR035906">
    <property type="entry name" value="MetI-like_sf"/>
</dbReference>
<evidence type="ECO:0000256" key="4">
    <source>
        <dbReference type="ARBA" id="ARBA00022475"/>
    </source>
</evidence>
<evidence type="ECO:0000256" key="2">
    <source>
        <dbReference type="ARBA" id="ARBA00010072"/>
    </source>
</evidence>
<evidence type="ECO:0000313" key="10">
    <source>
        <dbReference type="EMBL" id="QKD43578.1"/>
    </source>
</evidence>
<comment type="similarity">
    <text evidence="2">Belongs to the binding-protein-dependent transport system permease family. HisMQ subfamily.</text>
</comment>
<evidence type="ECO:0000256" key="5">
    <source>
        <dbReference type="ARBA" id="ARBA00022692"/>
    </source>
</evidence>
<keyword evidence="3 8" id="KW-0813">Transport</keyword>
<dbReference type="PANTHER" id="PTHR30614">
    <property type="entry name" value="MEMBRANE COMPONENT OF AMINO ACID ABC TRANSPORTER"/>
    <property type="match status" value="1"/>
</dbReference>
<reference evidence="10 11" key="1">
    <citation type="submission" date="2020-05" db="EMBL/GenBank/DDBJ databases">
        <title>Complete genome sequence of Alicycliphilus denitrificans DP3.</title>
        <authorList>
            <person name="Chen X."/>
        </authorList>
    </citation>
    <scope>NUCLEOTIDE SEQUENCE [LARGE SCALE GENOMIC DNA]</scope>
    <source>
        <strain evidence="10 11">DP3</strain>
    </source>
</reference>
<dbReference type="CDD" id="cd06261">
    <property type="entry name" value="TM_PBP2"/>
    <property type="match status" value="1"/>
</dbReference>
<dbReference type="EMBL" id="CP051298">
    <property type="protein sequence ID" value="QKD43578.1"/>
    <property type="molecule type" value="Genomic_DNA"/>
</dbReference>
<evidence type="ECO:0000256" key="1">
    <source>
        <dbReference type="ARBA" id="ARBA00004429"/>
    </source>
</evidence>
<comment type="subcellular location">
    <subcellularLocation>
        <location evidence="1">Cell inner membrane</location>
        <topology evidence="1">Multi-pass membrane protein</topology>
    </subcellularLocation>
    <subcellularLocation>
        <location evidence="8">Cell membrane</location>
        <topology evidence="8">Multi-pass membrane protein</topology>
    </subcellularLocation>
</comment>
<dbReference type="GO" id="GO:0043190">
    <property type="term" value="C:ATP-binding cassette (ABC) transporter complex"/>
    <property type="evidence" value="ECO:0007669"/>
    <property type="project" value="InterPro"/>
</dbReference>
<keyword evidence="4" id="KW-1003">Cell membrane</keyword>
<feature type="transmembrane region" description="Helical" evidence="8">
    <location>
        <begin position="67"/>
        <end position="87"/>
    </location>
</feature>
<keyword evidence="5 8" id="KW-0812">Transmembrane</keyword>
<dbReference type="InterPro" id="IPR043429">
    <property type="entry name" value="ArtM/GltK/GlnP/TcyL/YhdX-like"/>
</dbReference>
<accession>A0A858ZRW7</accession>
<dbReference type="InterPro" id="IPR000515">
    <property type="entry name" value="MetI-like"/>
</dbReference>
<feature type="transmembrane region" description="Helical" evidence="8">
    <location>
        <begin position="208"/>
        <end position="230"/>
    </location>
</feature>
<evidence type="ECO:0000256" key="7">
    <source>
        <dbReference type="ARBA" id="ARBA00023136"/>
    </source>
</evidence>
<name>A0A858ZRW7_9BURK</name>
<feature type="domain" description="ABC transmembrane type-1" evidence="9">
    <location>
        <begin position="29"/>
        <end position="227"/>
    </location>
</feature>
<dbReference type="NCBIfam" id="TIGR01726">
    <property type="entry name" value="HEQRo_perm_3TM"/>
    <property type="match status" value="1"/>
</dbReference>
<feature type="transmembrane region" description="Helical" evidence="8">
    <location>
        <begin position="131"/>
        <end position="153"/>
    </location>
</feature>
<feature type="transmembrane region" description="Helical" evidence="8">
    <location>
        <begin position="20"/>
        <end position="46"/>
    </location>
</feature>
<dbReference type="Proteomes" id="UP000500755">
    <property type="component" value="Chromosome"/>
</dbReference>
<gene>
    <name evidence="10" type="ORF">HF896_08110</name>
</gene>
<evidence type="ECO:0000256" key="3">
    <source>
        <dbReference type="ARBA" id="ARBA00022448"/>
    </source>
</evidence>